<accession>A0A543CVJ2</accession>
<dbReference type="Pfam" id="PF12900">
    <property type="entry name" value="Pyridox_ox_2"/>
    <property type="match status" value="1"/>
</dbReference>
<organism evidence="1 2">
    <name type="scientific">Actinoallomurus bryophytorum</name>
    <dbReference type="NCBI Taxonomy" id="1490222"/>
    <lineage>
        <taxon>Bacteria</taxon>
        <taxon>Bacillati</taxon>
        <taxon>Actinomycetota</taxon>
        <taxon>Actinomycetes</taxon>
        <taxon>Streptosporangiales</taxon>
        <taxon>Thermomonosporaceae</taxon>
        <taxon>Actinoallomurus</taxon>
    </lineage>
</organism>
<dbReference type="OrthoDB" id="3212118at2"/>
<comment type="caution">
    <text evidence="1">The sequence shown here is derived from an EMBL/GenBank/DDBJ whole genome shotgun (WGS) entry which is preliminary data.</text>
</comment>
<dbReference type="InterPro" id="IPR024747">
    <property type="entry name" value="Pyridox_Oxase-rel"/>
</dbReference>
<sequence length="142" mass="15688">MRLDANGLEVLDRDDCLALMRSVTLGRVVFTDRALPAIQPVHFVFDGDDVIISMPLDSKLASGTRGAVVAFEADAFEPGSRTGWSVTVIGEARVVRVATEIERLSRLPLRSWAPGGLSYFIRIRGEYVSGRRIHPTYLEATR</sequence>
<dbReference type="InterPro" id="IPR012349">
    <property type="entry name" value="Split_barrel_FMN-bd"/>
</dbReference>
<dbReference type="SUPFAM" id="SSF50475">
    <property type="entry name" value="FMN-binding split barrel"/>
    <property type="match status" value="1"/>
</dbReference>
<evidence type="ECO:0000313" key="2">
    <source>
        <dbReference type="Proteomes" id="UP000316096"/>
    </source>
</evidence>
<dbReference type="Proteomes" id="UP000316096">
    <property type="component" value="Unassembled WGS sequence"/>
</dbReference>
<dbReference type="RefSeq" id="WP_141960997.1">
    <property type="nucleotide sequence ID" value="NZ_VFOZ01000001.1"/>
</dbReference>
<keyword evidence="2" id="KW-1185">Reference proteome</keyword>
<gene>
    <name evidence="1" type="ORF">FB559_6867</name>
</gene>
<dbReference type="AlphaFoldDB" id="A0A543CVJ2"/>
<name>A0A543CVJ2_9ACTN</name>
<reference evidence="1 2" key="1">
    <citation type="submission" date="2019-06" db="EMBL/GenBank/DDBJ databases">
        <title>Sequencing the genomes of 1000 actinobacteria strains.</title>
        <authorList>
            <person name="Klenk H.-P."/>
        </authorList>
    </citation>
    <scope>NUCLEOTIDE SEQUENCE [LARGE SCALE GENOMIC DNA]</scope>
    <source>
        <strain evidence="1 2">DSM 102200</strain>
    </source>
</reference>
<dbReference type="Gene3D" id="2.30.110.10">
    <property type="entry name" value="Electron Transport, Fmn-binding Protein, Chain A"/>
    <property type="match status" value="1"/>
</dbReference>
<evidence type="ECO:0000313" key="1">
    <source>
        <dbReference type="EMBL" id="TQM01123.1"/>
    </source>
</evidence>
<proteinExistence type="predicted"/>
<dbReference type="EMBL" id="VFOZ01000001">
    <property type="protein sequence ID" value="TQM01123.1"/>
    <property type="molecule type" value="Genomic_DNA"/>
</dbReference>
<protein>
    <submittedName>
        <fullName evidence="1">Nitroimidazol reductase NimA-like FMN-containing flavoprotein (Pyridoxamine 5'-phosphate oxidase superfamily)</fullName>
    </submittedName>
</protein>